<dbReference type="EMBL" id="MU825457">
    <property type="protein sequence ID" value="KAJ7388638.1"/>
    <property type="molecule type" value="Genomic_DNA"/>
</dbReference>
<dbReference type="GO" id="GO:0006487">
    <property type="term" value="P:protein N-linked glycosylation"/>
    <property type="evidence" value="ECO:0007669"/>
    <property type="project" value="TreeGrafter"/>
</dbReference>
<sequence>MQDLAVSTSIPLLTVEDLKNAFIKGNGFLAAKKKNLGKPTGSAVCVVDPAVTDCTNMGFAALLLSTLEHILLCRALGIDRPIVYWRACNSVCSEDPRVNSWDWYFETVNHGLESKVENVLCPLKVLDGWQERLNRTALSDVKTVIDNSFKNRTDVGGFEDGKIITTQERMRINKLLQQYVKPNSRIREKVRTFYHRYLAEFTVLGVHVRGTDHWMETNEQKLPSLMSWVERAQSILETLPRPRKIFIASDNNEVIKKFVTYFGKEMVVYTKAVRAKNYHSKDPPHSFKFEHNAADPYERQIGTQVLLDILLLAKCDHFLHTESSVASLASYFNPHTTSYFLDAMLVKEQEKVRDGSTIKETTKAKQETVDESEDLLELVECFKRNSAGSVCPNTAKGIFVNLEEIQGFFRRV</sequence>
<dbReference type="AlphaFoldDB" id="A0A9W9ZVK5"/>
<dbReference type="GO" id="GO:0046921">
    <property type="term" value="F:alpha-(1-&gt;6)-fucosyltransferase activity"/>
    <property type="evidence" value="ECO:0007669"/>
    <property type="project" value="TreeGrafter"/>
</dbReference>
<dbReference type="PANTHER" id="PTHR13132">
    <property type="entry name" value="ALPHA- 1,6 -FUCOSYLTRANSFERASE"/>
    <property type="match status" value="1"/>
</dbReference>
<proteinExistence type="predicted"/>
<reference evidence="1" key="1">
    <citation type="submission" date="2023-01" db="EMBL/GenBank/DDBJ databases">
        <title>Genome assembly of the deep-sea coral Lophelia pertusa.</title>
        <authorList>
            <person name="Herrera S."/>
            <person name="Cordes E."/>
        </authorList>
    </citation>
    <scope>NUCLEOTIDE SEQUENCE</scope>
    <source>
        <strain evidence="1">USNM1676648</strain>
        <tissue evidence="1">Polyp</tissue>
    </source>
</reference>
<dbReference type="Proteomes" id="UP001163046">
    <property type="component" value="Unassembled WGS sequence"/>
</dbReference>
<dbReference type="OrthoDB" id="5958927at2759"/>
<accession>A0A9W9ZVK5</accession>
<comment type="caution">
    <text evidence="1">The sequence shown here is derived from an EMBL/GenBank/DDBJ whole genome shotgun (WGS) entry which is preliminary data.</text>
</comment>
<evidence type="ECO:0000313" key="2">
    <source>
        <dbReference type="Proteomes" id="UP001163046"/>
    </source>
</evidence>
<dbReference type="Gene3D" id="3.40.50.11350">
    <property type="match status" value="1"/>
</dbReference>
<dbReference type="CDD" id="cd11296">
    <property type="entry name" value="O-FucT_like"/>
    <property type="match status" value="1"/>
</dbReference>
<keyword evidence="2" id="KW-1185">Reference proteome</keyword>
<dbReference type="PANTHER" id="PTHR13132:SF29">
    <property type="entry name" value="ALPHA-(1,6)-FUCOSYLTRANSFERASE"/>
    <property type="match status" value="1"/>
</dbReference>
<protein>
    <recommendedName>
        <fullName evidence="3">O-fucosyltransferase family protein</fullName>
    </recommendedName>
</protein>
<name>A0A9W9ZVK5_9CNID</name>
<gene>
    <name evidence="1" type="ORF">OS493_036491</name>
</gene>
<evidence type="ECO:0000313" key="1">
    <source>
        <dbReference type="EMBL" id="KAJ7388638.1"/>
    </source>
</evidence>
<evidence type="ECO:0008006" key="3">
    <source>
        <dbReference type="Google" id="ProtNLM"/>
    </source>
</evidence>
<organism evidence="1 2">
    <name type="scientific">Desmophyllum pertusum</name>
    <dbReference type="NCBI Taxonomy" id="174260"/>
    <lineage>
        <taxon>Eukaryota</taxon>
        <taxon>Metazoa</taxon>
        <taxon>Cnidaria</taxon>
        <taxon>Anthozoa</taxon>
        <taxon>Hexacorallia</taxon>
        <taxon>Scleractinia</taxon>
        <taxon>Caryophylliina</taxon>
        <taxon>Caryophylliidae</taxon>
        <taxon>Desmophyllum</taxon>
    </lineage>
</organism>